<dbReference type="PRINTS" id="PR00111">
    <property type="entry name" value="ABHYDROLASE"/>
</dbReference>
<organism evidence="3 4">
    <name type="scientific">Marchantia polymorpha subsp. ruderalis</name>
    <dbReference type="NCBI Taxonomy" id="1480154"/>
    <lineage>
        <taxon>Eukaryota</taxon>
        <taxon>Viridiplantae</taxon>
        <taxon>Streptophyta</taxon>
        <taxon>Embryophyta</taxon>
        <taxon>Marchantiophyta</taxon>
        <taxon>Marchantiopsida</taxon>
        <taxon>Marchantiidae</taxon>
        <taxon>Marchantiales</taxon>
        <taxon>Marchantiaceae</taxon>
        <taxon>Marchantia</taxon>
    </lineage>
</organism>
<dbReference type="PRINTS" id="PR00412">
    <property type="entry name" value="EPOXHYDRLASE"/>
</dbReference>
<dbReference type="GO" id="GO:0003824">
    <property type="term" value="F:catalytic activity"/>
    <property type="evidence" value="ECO:0007669"/>
    <property type="project" value="InterPro"/>
</dbReference>
<dbReference type="SUPFAM" id="SSF53474">
    <property type="entry name" value="alpha/beta-Hydrolases"/>
    <property type="match status" value="1"/>
</dbReference>
<dbReference type="InterPro" id="IPR000639">
    <property type="entry name" value="Epox_hydrolase-like"/>
</dbReference>
<evidence type="ECO:0000313" key="3">
    <source>
        <dbReference type="EMBL" id="OAE19863.1"/>
    </source>
</evidence>
<dbReference type="InterPro" id="IPR000073">
    <property type="entry name" value="AB_hydrolase_1"/>
</dbReference>
<dbReference type="AlphaFoldDB" id="A0A176VHG7"/>
<evidence type="ECO:0000313" key="2">
    <source>
        <dbReference type="EMBL" id="BBM97503.1"/>
    </source>
</evidence>
<sequence length="314" mass="35870">MGGCLSCNWVAWKEKSQEKLYRRCGLESRQVIIDQGETNVHCWVPADQGGSSRSKPALLLIHGFQFDGLVGWENQVEEFSKHFRLYIPDLIFFGRSYSKSAERSEIFQAECFKKMMDELEVEQIYAMGTSYGGMVAYRLCHLYPKFVKKLVCCSSGVMMTPTTNDRLLQEINARDINQILVPQTLEEARLGMSVATVMNVQGIPLFLIKPLWERYFKRNMRERTELLAGMIISSVGAPPIPRITQKTLILWGTKDRIFSTDLAEELKEHIGESAKLVFIEGSGHIPQVEKKKEFNAEVLNFLLDPLPEGHNKKE</sequence>
<dbReference type="EMBL" id="LVLJ01003744">
    <property type="protein sequence ID" value="OAE19863.1"/>
    <property type="molecule type" value="Genomic_DNA"/>
</dbReference>
<evidence type="ECO:0000313" key="5">
    <source>
        <dbReference type="Proteomes" id="UP001162541"/>
    </source>
</evidence>
<dbReference type="Proteomes" id="UP000077202">
    <property type="component" value="Unassembled WGS sequence"/>
</dbReference>
<dbReference type="InterPro" id="IPR029058">
    <property type="entry name" value="AB_hydrolase_fold"/>
</dbReference>
<gene>
    <name evidence="3" type="ORF">AXG93_1130s1160</name>
    <name evidence="2" type="ORF">Mp_1g06240</name>
</gene>
<accession>A0A176VHG7</accession>
<evidence type="ECO:0000259" key="1">
    <source>
        <dbReference type="Pfam" id="PF00561"/>
    </source>
</evidence>
<dbReference type="PANTHER" id="PTHR43139:SF52">
    <property type="entry name" value="SI:DKEY-122A22.2"/>
    <property type="match status" value="1"/>
</dbReference>
<reference evidence="2" key="2">
    <citation type="journal article" date="2019" name="Curr. Biol.">
        <title>Chromatin organization in early land plants reveals an ancestral association between H3K27me3, transposons, and constitutive heterochromatin.</title>
        <authorList>
            <person name="Montgomery S.A."/>
            <person name="Tanizawa Y."/>
            <person name="Galik B."/>
            <person name="Wang N."/>
            <person name="Ito T."/>
            <person name="Mochizuki T."/>
            <person name="Akimcheva S."/>
            <person name="Bowman J."/>
            <person name="Cognat V."/>
            <person name="Drouard L."/>
            <person name="Ekker H."/>
            <person name="Houng S."/>
            <person name="Kohchi T."/>
            <person name="Lin S."/>
            <person name="Liu L.D."/>
            <person name="Nakamura Y."/>
            <person name="Valeeva L.R."/>
            <person name="Shakirov E.V."/>
            <person name="Shippen D.E."/>
            <person name="Wei W."/>
            <person name="Yagura M."/>
            <person name="Yamaoka S."/>
            <person name="Yamato K.T."/>
            <person name="Liu C."/>
            <person name="Berger F."/>
        </authorList>
    </citation>
    <scope>NUCLEOTIDE SEQUENCE [LARGE SCALE GENOMIC DNA]</scope>
    <source>
        <strain evidence="2">Tak-1</strain>
    </source>
</reference>
<dbReference type="Proteomes" id="UP001162541">
    <property type="component" value="Chromosome 1"/>
</dbReference>
<dbReference type="InterPro" id="IPR052370">
    <property type="entry name" value="Meta-cleavage_hydrolase"/>
</dbReference>
<name>A0A176VHG7_MARPO</name>
<dbReference type="EMBL" id="AP019866">
    <property type="protein sequence ID" value="BBM97503.1"/>
    <property type="molecule type" value="Genomic_DNA"/>
</dbReference>
<dbReference type="Pfam" id="PF00561">
    <property type="entry name" value="Abhydrolase_1"/>
    <property type="match status" value="1"/>
</dbReference>
<reference evidence="5" key="3">
    <citation type="journal article" date="2020" name="Curr. Biol.">
        <title>Chromatin organization in early land plants reveals an ancestral association between H3K27me3, transposons, and constitutive heterochromatin.</title>
        <authorList>
            <person name="Montgomery S.A."/>
            <person name="Tanizawa Y."/>
            <person name="Galik B."/>
            <person name="Wang N."/>
            <person name="Ito T."/>
            <person name="Mochizuki T."/>
            <person name="Akimcheva S."/>
            <person name="Bowman J.L."/>
            <person name="Cognat V."/>
            <person name="Marechal-Drouard L."/>
            <person name="Ekker H."/>
            <person name="Hong S.F."/>
            <person name="Kohchi T."/>
            <person name="Lin S.S."/>
            <person name="Liu L.D."/>
            <person name="Nakamura Y."/>
            <person name="Valeeva L.R."/>
            <person name="Shakirov E.V."/>
            <person name="Shippen D.E."/>
            <person name="Wei W.L."/>
            <person name="Yagura M."/>
            <person name="Yamaoka S."/>
            <person name="Yamato K.T."/>
            <person name="Liu C."/>
            <person name="Berger F."/>
        </authorList>
    </citation>
    <scope>NUCLEOTIDE SEQUENCE [LARGE SCALE GENOMIC DNA]</scope>
    <source>
        <strain evidence="5">Tak-1</strain>
    </source>
</reference>
<dbReference type="Gene3D" id="3.40.50.1820">
    <property type="entry name" value="alpha/beta hydrolase"/>
    <property type="match status" value="1"/>
</dbReference>
<dbReference type="PANTHER" id="PTHR43139">
    <property type="entry name" value="SI:DKEY-122A22.2"/>
    <property type="match status" value="1"/>
</dbReference>
<evidence type="ECO:0000313" key="4">
    <source>
        <dbReference type="Proteomes" id="UP000077202"/>
    </source>
</evidence>
<proteinExistence type="predicted"/>
<reference evidence="3 4" key="1">
    <citation type="submission" date="2016-03" db="EMBL/GenBank/DDBJ databases">
        <title>Mechanisms controlling the formation of the plant cell surface in tip-growing cells are functionally conserved among land plants.</title>
        <authorList>
            <person name="Honkanen S."/>
            <person name="Jones V.A."/>
            <person name="Morieri G."/>
            <person name="Champion C."/>
            <person name="Hetherington A.J."/>
            <person name="Kelly S."/>
            <person name="Saint-Marcoux D."/>
            <person name="Proust H."/>
            <person name="Prescott H."/>
            <person name="Dolan L."/>
        </authorList>
    </citation>
    <scope>NUCLEOTIDE SEQUENCE [LARGE SCALE GENOMIC DNA]</scope>
    <source>
        <strain evidence="4">cv. Tak-1 and cv. Tak-2</strain>
        <tissue evidence="3">Whole gametophyte</tissue>
    </source>
</reference>
<protein>
    <recommendedName>
        <fullName evidence="1">AB hydrolase-1 domain-containing protein</fullName>
    </recommendedName>
</protein>
<keyword evidence="4" id="KW-1185">Reference proteome</keyword>
<feature type="domain" description="AB hydrolase-1" evidence="1">
    <location>
        <begin position="56"/>
        <end position="290"/>
    </location>
</feature>